<evidence type="ECO:0000256" key="3">
    <source>
        <dbReference type="ARBA" id="ARBA00022670"/>
    </source>
</evidence>
<evidence type="ECO:0000259" key="9">
    <source>
        <dbReference type="Pfam" id="PF00883"/>
    </source>
</evidence>
<dbReference type="HOGENOM" id="CLU_013734_6_3_14"/>
<evidence type="ECO:0000256" key="6">
    <source>
        <dbReference type="ARBA" id="ARBA00049972"/>
    </source>
</evidence>
<dbReference type="CDD" id="cd00433">
    <property type="entry name" value="Peptidase_M17"/>
    <property type="match status" value="1"/>
</dbReference>
<proteinExistence type="inferred from homology"/>
<keyword evidence="11" id="KW-1185">Reference proteome</keyword>
<dbReference type="GO" id="GO:0070006">
    <property type="term" value="F:metalloaminopeptidase activity"/>
    <property type="evidence" value="ECO:0007669"/>
    <property type="project" value="InterPro"/>
</dbReference>
<evidence type="ECO:0000256" key="1">
    <source>
        <dbReference type="ARBA" id="ARBA00009528"/>
    </source>
</evidence>
<keyword evidence="3" id="KW-0645">Protease</keyword>
<feature type="domain" description="Cytosol aminopeptidase" evidence="9">
    <location>
        <begin position="152"/>
        <end position="452"/>
    </location>
</feature>
<evidence type="ECO:0000256" key="4">
    <source>
        <dbReference type="ARBA" id="ARBA00022801"/>
    </source>
</evidence>
<sequence length="459" mass="51721">MKGKKVIKVSNEKEFPISLKLIFKQENMNDFLIQEDHQITEINSENTLYYFVKDKSKYDIKFFKKAASKIVENQNRNLNIDISSFSHNSIALESIVKIFVEKYEFKHANLFKEKDKDDKQYSINLYVSDKQKILVLETLLEKTLILTNALNTVRKLQIYPPNICNSEWLADFVYEDLKKIDSLKINIYNKSQIEDLGMNLFLSVNKGSAYEPRLVSIEYNGDPSSEEKTVLVGKGITFDSGGYNIKTSHMGGMKFDMSGAAIAAYALKAMAQLRAKSNFAALMLITDNRLNSVANIPDSVWKSMNGKTVEVTDTDAEGRLVLADGITFAIRKLNATRVITIATLTGTILYTLGTSYTGGWATNNKTWKELLSAAKKHDEPIWRLPLNEDYIESYKKSKVADLVNWSSASKPDSNSAAMFLKEFTEEKDFVHLDIAGTAEIEGEPQGVLVKTLAQLALDI</sequence>
<evidence type="ECO:0000256" key="2">
    <source>
        <dbReference type="ARBA" id="ARBA00022438"/>
    </source>
</evidence>
<dbReference type="AlphaFoldDB" id="Q98QI6"/>
<evidence type="ECO:0000313" key="10">
    <source>
        <dbReference type="EMBL" id="CAC13548.1"/>
    </source>
</evidence>
<dbReference type="BioCyc" id="MPUL272635:G1GT6-382-MONOMER"/>
<dbReference type="PIR" id="G90558">
    <property type="entry name" value="G90558"/>
</dbReference>
<accession>Q98QI6</accession>
<organism evidence="11">
    <name type="scientific">Mycoplasmopsis pulmonis (strain UAB CTIP)</name>
    <name type="common">Mycoplasma pulmonis</name>
    <dbReference type="NCBI Taxonomy" id="272635"/>
    <lineage>
        <taxon>Bacteria</taxon>
        <taxon>Bacillati</taxon>
        <taxon>Mycoplasmatota</taxon>
        <taxon>Mycoplasmoidales</taxon>
        <taxon>Metamycoplasmataceae</taxon>
        <taxon>Mycoplasmopsis</taxon>
    </lineage>
</organism>
<dbReference type="Gene3D" id="3.40.630.10">
    <property type="entry name" value="Zn peptidases"/>
    <property type="match status" value="1"/>
</dbReference>
<comment type="similarity">
    <text evidence="1">Belongs to the peptidase M17 family.</text>
</comment>
<dbReference type="InterPro" id="IPR000819">
    <property type="entry name" value="Peptidase_M17_C"/>
</dbReference>
<dbReference type="Pfam" id="PF00883">
    <property type="entry name" value="Peptidase_M17"/>
    <property type="match status" value="1"/>
</dbReference>
<protein>
    <recommendedName>
        <fullName evidence="7">Probable cytosol aminopeptidase</fullName>
    </recommendedName>
    <alternativeName>
        <fullName evidence="8">Leucine aminopeptidase</fullName>
    </alternativeName>
    <alternativeName>
        <fullName evidence="5">Leucyl aminopeptidase</fullName>
    </alternativeName>
</protein>
<dbReference type="InterPro" id="IPR011356">
    <property type="entry name" value="Leucine_aapep/pepB"/>
</dbReference>
<keyword evidence="2 10" id="KW-0031">Aminopeptidase</keyword>
<dbReference type="STRING" id="272635.gene:17576975"/>
<name>Q98QI6_MYCPU</name>
<dbReference type="GO" id="GO:0005737">
    <property type="term" value="C:cytoplasm"/>
    <property type="evidence" value="ECO:0007669"/>
    <property type="project" value="InterPro"/>
</dbReference>
<keyword evidence="4 10" id="KW-0378">Hydrolase</keyword>
<comment type="function">
    <text evidence="6">Presumably involved in the processing and regular turnover of intracellular proteins. Catalyzes the removal of unsubstituted N-terminal amino acids from various peptides.</text>
</comment>
<evidence type="ECO:0000256" key="5">
    <source>
        <dbReference type="ARBA" id="ARBA00033172"/>
    </source>
</evidence>
<dbReference type="EMBL" id="AL445564">
    <property type="protein sequence ID" value="CAC13548.1"/>
    <property type="molecule type" value="Genomic_DNA"/>
</dbReference>
<dbReference type="GO" id="GO:0030145">
    <property type="term" value="F:manganese ion binding"/>
    <property type="evidence" value="ECO:0007669"/>
    <property type="project" value="InterPro"/>
</dbReference>
<evidence type="ECO:0000256" key="8">
    <source>
        <dbReference type="ARBA" id="ARBA00050061"/>
    </source>
</evidence>
<dbReference type="GO" id="GO:0006508">
    <property type="term" value="P:proteolysis"/>
    <property type="evidence" value="ECO:0007669"/>
    <property type="project" value="UniProtKB-KW"/>
</dbReference>
<evidence type="ECO:0000313" key="11">
    <source>
        <dbReference type="Proteomes" id="UP000000528"/>
    </source>
</evidence>
<dbReference type="PANTHER" id="PTHR11963:SF23">
    <property type="entry name" value="CYTOSOL AMINOPEPTIDASE"/>
    <property type="match status" value="1"/>
</dbReference>
<dbReference type="KEGG" id="mpu:MYPU_3750"/>
<dbReference type="PRINTS" id="PR00481">
    <property type="entry name" value="LAMNOPPTDASE"/>
</dbReference>
<dbReference type="RefSeq" id="WP_010925179.1">
    <property type="nucleotide sequence ID" value="NC_002771.1"/>
</dbReference>
<dbReference type="PANTHER" id="PTHR11963">
    <property type="entry name" value="LEUCINE AMINOPEPTIDASE-RELATED"/>
    <property type="match status" value="1"/>
</dbReference>
<dbReference type="SUPFAM" id="SSF53187">
    <property type="entry name" value="Zn-dependent exopeptidases"/>
    <property type="match status" value="1"/>
</dbReference>
<dbReference type="Proteomes" id="UP000000528">
    <property type="component" value="Chromosome"/>
</dbReference>
<dbReference type="eggNOG" id="COG0260">
    <property type="taxonomic scope" value="Bacteria"/>
</dbReference>
<reference evidence="10 11" key="1">
    <citation type="journal article" date="2001" name="Nucleic Acids Res.">
        <title>The complete genome sequence of the murine respiratory pathogen Mycoplasma pulmonis.</title>
        <authorList>
            <person name="Chambaud I."/>
            <person name="Heilig R."/>
            <person name="Ferris S."/>
            <person name="Barbe V."/>
            <person name="Samson D."/>
            <person name="Galisson F."/>
            <person name="Moszer I."/>
            <person name="Dybvig K."/>
            <person name="Wroblewski H."/>
            <person name="Viari A."/>
            <person name="Rocha E.P.C."/>
            <person name="Blanchard A."/>
        </authorList>
    </citation>
    <scope>NUCLEOTIDE SEQUENCE [LARGE SCALE GENOMIC DNA]</scope>
    <source>
        <strain evidence="10 11">UAB CTIP</strain>
    </source>
</reference>
<evidence type="ECO:0000256" key="7">
    <source>
        <dbReference type="ARBA" id="ARBA00050021"/>
    </source>
</evidence>
<gene>
    <name evidence="10" type="ordered locus">MYPU_3750</name>
</gene>